<dbReference type="PANTHER" id="PTHR43024">
    <property type="entry name" value="UDP-N-ACETYLMURAMOYL-TRIPEPTIDE--D-ALANYL-D-ALANINE LIGASE"/>
    <property type="match status" value="1"/>
</dbReference>
<dbReference type="InterPro" id="IPR013221">
    <property type="entry name" value="Mur_ligase_cen"/>
</dbReference>
<evidence type="ECO:0000313" key="8">
    <source>
        <dbReference type="Proteomes" id="UP000824140"/>
    </source>
</evidence>
<evidence type="ECO:0000259" key="5">
    <source>
        <dbReference type="Pfam" id="PF02875"/>
    </source>
</evidence>
<dbReference type="Proteomes" id="UP000824140">
    <property type="component" value="Unassembled WGS sequence"/>
</dbReference>
<feature type="transmembrane region" description="Helical" evidence="4">
    <location>
        <begin position="45"/>
        <end position="69"/>
    </location>
</feature>
<dbReference type="InterPro" id="IPR004101">
    <property type="entry name" value="Mur_ligase_C"/>
</dbReference>
<dbReference type="Pfam" id="PF02875">
    <property type="entry name" value="Mur_ligase_C"/>
    <property type="match status" value="1"/>
</dbReference>
<keyword evidence="2" id="KW-0547">Nucleotide-binding</keyword>
<reference evidence="7" key="1">
    <citation type="submission" date="2020-10" db="EMBL/GenBank/DDBJ databases">
        <authorList>
            <person name="Gilroy R."/>
        </authorList>
    </citation>
    <scope>NUCLEOTIDE SEQUENCE</scope>
    <source>
        <strain evidence="7">13766</strain>
    </source>
</reference>
<gene>
    <name evidence="7" type="ORF">IAA84_10030</name>
</gene>
<evidence type="ECO:0000256" key="2">
    <source>
        <dbReference type="ARBA" id="ARBA00022741"/>
    </source>
</evidence>
<proteinExistence type="predicted"/>
<dbReference type="AlphaFoldDB" id="A0A9D1K727"/>
<keyword evidence="4" id="KW-0812">Transmembrane</keyword>
<dbReference type="Pfam" id="PF08245">
    <property type="entry name" value="Mur_ligase_M"/>
    <property type="match status" value="1"/>
</dbReference>
<evidence type="ECO:0000256" key="4">
    <source>
        <dbReference type="SAM" id="Phobius"/>
    </source>
</evidence>
<feature type="domain" description="Mur ligase C-terminal" evidence="5">
    <location>
        <begin position="393"/>
        <end position="512"/>
    </location>
</feature>
<dbReference type="InterPro" id="IPR036615">
    <property type="entry name" value="Mur_ligase_C_dom_sf"/>
</dbReference>
<protein>
    <submittedName>
        <fullName evidence="7">UDP-N-acetylmuramoyl-tripeptide--D-alanyl-D-alanine ligase</fullName>
    </submittedName>
</protein>
<keyword evidence="3" id="KW-0067">ATP-binding</keyword>
<dbReference type="EMBL" id="DVJN01000193">
    <property type="protein sequence ID" value="HIS93342.1"/>
    <property type="molecule type" value="Genomic_DNA"/>
</dbReference>
<feature type="domain" description="Mur ligase central" evidence="6">
    <location>
        <begin position="186"/>
        <end position="371"/>
    </location>
</feature>
<dbReference type="GO" id="GO:0016881">
    <property type="term" value="F:acid-amino acid ligase activity"/>
    <property type="evidence" value="ECO:0007669"/>
    <property type="project" value="InterPro"/>
</dbReference>
<dbReference type="GO" id="GO:0005524">
    <property type="term" value="F:ATP binding"/>
    <property type="evidence" value="ECO:0007669"/>
    <property type="project" value="UniProtKB-KW"/>
</dbReference>
<sequence>MNLIEALVVTLACAAVSRFYLHMFQLESYQLDGYLRWMNGNRERLFGATLAVGLVATVASLLLPLFFMMFARRSGQMIGDIVALVGFAAAALYTFQAQYIVAQKKPLVFTPRMIRLASCQTVLILLFALLLSALGIPAYLLFIAVPYLPLASGFLMQPVERRIHAKFANQAKARLGQIDGLIKIGITGSFGKTSTKFALATILAEKYRTFASPGSTNTPMGLSRVINEQLEDDCEVFIAEMGSRHVGDIRELCELVEPQYGVITSIGAAHLETFGNIATVGSAKYELIESLPENGCAFFGTGGEIDKLYARCSMRKISAGIETGNVRAYDIESGPFGSRFTLARGEEHVRCETQLLGRHNIANIALASAVALELGLKLPEIARGIRKIRPVEHRLQLIRGAVTVIDDAFNSNPEGAKEALRVLSDFLGQRIIVTPGMVEMGEEEERYNYIFGTQIATVCDAAILVGAKHTRPIAKGLVQSGFDRNRIFVVASLDEAQERLKEIAKNGDVVLFENDLPDNYS</sequence>
<dbReference type="Gene3D" id="3.90.190.20">
    <property type="entry name" value="Mur ligase, C-terminal domain"/>
    <property type="match status" value="1"/>
</dbReference>
<name>A0A9D1K727_9FIRM</name>
<feature type="transmembrane region" description="Helical" evidence="4">
    <location>
        <begin position="6"/>
        <end position="24"/>
    </location>
</feature>
<evidence type="ECO:0000256" key="1">
    <source>
        <dbReference type="ARBA" id="ARBA00022598"/>
    </source>
</evidence>
<accession>A0A9D1K727</accession>
<dbReference type="Gene3D" id="3.40.1190.10">
    <property type="entry name" value="Mur-like, catalytic domain"/>
    <property type="match status" value="1"/>
</dbReference>
<reference evidence="7" key="2">
    <citation type="journal article" date="2021" name="PeerJ">
        <title>Extensive microbial diversity within the chicken gut microbiome revealed by metagenomics and culture.</title>
        <authorList>
            <person name="Gilroy R."/>
            <person name="Ravi A."/>
            <person name="Getino M."/>
            <person name="Pursley I."/>
            <person name="Horton D.L."/>
            <person name="Alikhan N.F."/>
            <person name="Baker D."/>
            <person name="Gharbi K."/>
            <person name="Hall N."/>
            <person name="Watson M."/>
            <person name="Adriaenssens E.M."/>
            <person name="Foster-Nyarko E."/>
            <person name="Jarju S."/>
            <person name="Secka A."/>
            <person name="Antonio M."/>
            <person name="Oren A."/>
            <person name="Chaudhuri R.R."/>
            <person name="La Ragione R."/>
            <person name="Hildebrand F."/>
            <person name="Pallen M.J."/>
        </authorList>
    </citation>
    <scope>NUCLEOTIDE SEQUENCE</scope>
    <source>
        <strain evidence="7">13766</strain>
    </source>
</reference>
<dbReference type="InterPro" id="IPR051046">
    <property type="entry name" value="MurCDEF_CellWall_CoF430Synth"/>
</dbReference>
<dbReference type="PANTHER" id="PTHR43024:SF1">
    <property type="entry name" value="UDP-N-ACETYLMURAMOYL-TRIPEPTIDE--D-ALANYL-D-ALANINE LIGASE"/>
    <property type="match status" value="1"/>
</dbReference>
<evidence type="ECO:0000313" key="7">
    <source>
        <dbReference type="EMBL" id="HIS93342.1"/>
    </source>
</evidence>
<feature type="transmembrane region" description="Helical" evidence="4">
    <location>
        <begin position="122"/>
        <end position="148"/>
    </location>
</feature>
<keyword evidence="4" id="KW-1133">Transmembrane helix</keyword>
<feature type="transmembrane region" description="Helical" evidence="4">
    <location>
        <begin position="81"/>
        <end position="101"/>
    </location>
</feature>
<dbReference type="SUPFAM" id="SSF53244">
    <property type="entry name" value="MurD-like peptide ligases, peptide-binding domain"/>
    <property type="match status" value="1"/>
</dbReference>
<comment type="caution">
    <text evidence="7">The sequence shown here is derived from an EMBL/GenBank/DDBJ whole genome shotgun (WGS) entry which is preliminary data.</text>
</comment>
<evidence type="ECO:0000259" key="6">
    <source>
        <dbReference type="Pfam" id="PF08245"/>
    </source>
</evidence>
<evidence type="ECO:0000256" key="3">
    <source>
        <dbReference type="ARBA" id="ARBA00022840"/>
    </source>
</evidence>
<dbReference type="SUPFAM" id="SSF53623">
    <property type="entry name" value="MurD-like peptide ligases, catalytic domain"/>
    <property type="match status" value="1"/>
</dbReference>
<organism evidence="7 8">
    <name type="scientific">Candidatus Alectryocaccomicrobium excrementavium</name>
    <dbReference type="NCBI Taxonomy" id="2840668"/>
    <lineage>
        <taxon>Bacteria</taxon>
        <taxon>Bacillati</taxon>
        <taxon>Bacillota</taxon>
        <taxon>Clostridia</taxon>
        <taxon>Candidatus Alectryocaccomicrobium</taxon>
    </lineage>
</organism>
<keyword evidence="1 7" id="KW-0436">Ligase</keyword>
<dbReference type="InterPro" id="IPR036565">
    <property type="entry name" value="Mur-like_cat_sf"/>
</dbReference>
<keyword evidence="4" id="KW-0472">Membrane</keyword>